<proteinExistence type="predicted"/>
<dbReference type="InterPro" id="IPR000618">
    <property type="entry name" value="Insect_cuticle"/>
</dbReference>
<dbReference type="PANTHER" id="PTHR10380:SF218">
    <property type="entry name" value="ADULT CUTICLE PROTEIN 65AA-RELATED"/>
    <property type="match status" value="1"/>
</dbReference>
<dbReference type="Pfam" id="PF00379">
    <property type="entry name" value="Chitin_bind_4"/>
    <property type="match status" value="1"/>
</dbReference>
<dbReference type="GO" id="GO:0008010">
    <property type="term" value="F:structural constituent of chitin-based larval cuticle"/>
    <property type="evidence" value="ECO:0007669"/>
    <property type="project" value="TreeGrafter"/>
</dbReference>
<keyword evidence="1 2" id="KW-0193">Cuticle</keyword>
<evidence type="ECO:0000313" key="3">
    <source>
        <dbReference type="EMBL" id="JAV54073.1"/>
    </source>
</evidence>
<dbReference type="PROSITE" id="PS51155">
    <property type="entry name" value="CHIT_BIND_RR_2"/>
    <property type="match status" value="1"/>
</dbReference>
<dbReference type="RefSeq" id="XP_031344351.1">
    <property type="nucleotide sequence ID" value="XM_031488491.1"/>
</dbReference>
<dbReference type="PANTHER" id="PTHR10380">
    <property type="entry name" value="CUTICLE PROTEIN"/>
    <property type="match status" value="1"/>
</dbReference>
<dbReference type="OrthoDB" id="6815232at2759"/>
<evidence type="ECO:0000256" key="2">
    <source>
        <dbReference type="PROSITE-ProRule" id="PRU00497"/>
    </source>
</evidence>
<sequence length="133" mass="14947">MGVSKIYLLFGYKRRLQSQNQYTLTLNCKRIMKTVLLILPILAVALARPQSPESQAKIVRYENENDGITGYKFGFDTENSISRDEQGTLKNPGAENAAMEVHGQSSYTDNTGKKVSMTYVADENGFRPRFTIS</sequence>
<dbReference type="GeneID" id="116171571"/>
<dbReference type="EMBL" id="GEZM01097868">
    <property type="protein sequence ID" value="JAV54073.1"/>
    <property type="molecule type" value="Transcribed_RNA"/>
</dbReference>
<protein>
    <submittedName>
        <fullName evidence="3">Uncharacterized protein</fullName>
    </submittedName>
</protein>
<dbReference type="InterPro" id="IPR050468">
    <property type="entry name" value="Cuticle_Struct_Prot"/>
</dbReference>
<dbReference type="AlphaFoldDB" id="A0A1Y1JY61"/>
<dbReference type="GO" id="GO:0062129">
    <property type="term" value="C:chitin-based extracellular matrix"/>
    <property type="evidence" value="ECO:0007669"/>
    <property type="project" value="TreeGrafter"/>
</dbReference>
<name>A0A1Y1JY61_PHOPY</name>
<reference evidence="3" key="1">
    <citation type="journal article" date="2016" name="Sci. Rep.">
        <title>Molecular characterization of firefly nuptial gifts: a multi-omics approach sheds light on postcopulatory sexual selection.</title>
        <authorList>
            <person name="Al-Wathiqui N."/>
            <person name="Fallon T.R."/>
            <person name="South A."/>
            <person name="Weng J.K."/>
            <person name="Lewis S.M."/>
        </authorList>
    </citation>
    <scope>NUCLEOTIDE SEQUENCE</scope>
</reference>
<accession>A0A1Y1JY61</accession>
<evidence type="ECO:0000256" key="1">
    <source>
        <dbReference type="ARBA" id="ARBA00022460"/>
    </source>
</evidence>
<organism evidence="3">
    <name type="scientific">Photinus pyralis</name>
    <name type="common">Common eastern firefly</name>
    <name type="synonym">Lampyris pyralis</name>
    <dbReference type="NCBI Taxonomy" id="7054"/>
    <lineage>
        <taxon>Eukaryota</taxon>
        <taxon>Metazoa</taxon>
        <taxon>Ecdysozoa</taxon>
        <taxon>Arthropoda</taxon>
        <taxon>Hexapoda</taxon>
        <taxon>Insecta</taxon>
        <taxon>Pterygota</taxon>
        <taxon>Neoptera</taxon>
        <taxon>Endopterygota</taxon>
        <taxon>Coleoptera</taxon>
        <taxon>Polyphaga</taxon>
        <taxon>Elateriformia</taxon>
        <taxon>Elateroidea</taxon>
        <taxon>Lampyridae</taxon>
        <taxon>Lampyrinae</taxon>
        <taxon>Photinus</taxon>
    </lineage>
</organism>
<dbReference type="KEGG" id="ppyr:116171571"/>